<accession>A0A2T6ZPT7</accession>
<protein>
    <submittedName>
        <fullName evidence="2">Uncharacterized protein</fullName>
    </submittedName>
</protein>
<reference evidence="2 3" key="1">
    <citation type="submission" date="2017-04" db="EMBL/GenBank/DDBJ databases">
        <title>Draft genome sequence of Tuber borchii Vittad., a whitish edible truffle.</title>
        <authorList>
            <consortium name="DOE Joint Genome Institute"/>
            <person name="Murat C."/>
            <person name="Kuo A."/>
            <person name="Barry K.W."/>
            <person name="Clum A."/>
            <person name="Dockter R.B."/>
            <person name="Fauchery L."/>
            <person name="Iotti M."/>
            <person name="Kohler A."/>
            <person name="Labutti K."/>
            <person name="Lindquist E.A."/>
            <person name="Lipzen A."/>
            <person name="Ohm R.A."/>
            <person name="Wang M."/>
            <person name="Grigoriev I.V."/>
            <person name="Zambonelli A."/>
            <person name="Martin F.M."/>
        </authorList>
    </citation>
    <scope>NUCLEOTIDE SEQUENCE [LARGE SCALE GENOMIC DNA]</scope>
    <source>
        <strain evidence="2 3">Tbo3840</strain>
    </source>
</reference>
<evidence type="ECO:0000313" key="3">
    <source>
        <dbReference type="Proteomes" id="UP000244722"/>
    </source>
</evidence>
<dbReference type="OrthoDB" id="5421231at2759"/>
<evidence type="ECO:0000256" key="1">
    <source>
        <dbReference type="SAM" id="MobiDB-lite"/>
    </source>
</evidence>
<keyword evidence="3" id="KW-1185">Reference proteome</keyword>
<comment type="caution">
    <text evidence="2">The sequence shown here is derived from an EMBL/GenBank/DDBJ whole genome shotgun (WGS) entry which is preliminary data.</text>
</comment>
<dbReference type="AlphaFoldDB" id="A0A2T6ZPT7"/>
<dbReference type="Proteomes" id="UP000244722">
    <property type="component" value="Unassembled WGS sequence"/>
</dbReference>
<evidence type="ECO:0000313" key="2">
    <source>
        <dbReference type="EMBL" id="PUU77487.1"/>
    </source>
</evidence>
<proteinExistence type="predicted"/>
<sequence length="157" mass="18320">MNENEREKAAEVELRVWRIRVAARGVRWFKHRAPEYGKLAQNLKEIILLEIAKNKSICKQLRERYQSVVWGQKGWKADIGLAESDKERREWDSERSEESDESEENDESEDTEDESEEDYDGSENRGGSGSRGSRKSGDSIKKRFPFIRLVVKPESQE</sequence>
<organism evidence="2 3">
    <name type="scientific">Tuber borchii</name>
    <name type="common">White truffle</name>
    <dbReference type="NCBI Taxonomy" id="42251"/>
    <lineage>
        <taxon>Eukaryota</taxon>
        <taxon>Fungi</taxon>
        <taxon>Dikarya</taxon>
        <taxon>Ascomycota</taxon>
        <taxon>Pezizomycotina</taxon>
        <taxon>Pezizomycetes</taxon>
        <taxon>Pezizales</taxon>
        <taxon>Tuberaceae</taxon>
        <taxon>Tuber</taxon>
    </lineage>
</organism>
<gene>
    <name evidence="2" type="ORF">B9Z19DRAFT_1086210</name>
</gene>
<feature type="compositionally biased region" description="Acidic residues" evidence="1">
    <location>
        <begin position="97"/>
        <end position="121"/>
    </location>
</feature>
<feature type="region of interest" description="Disordered" evidence="1">
    <location>
        <begin position="84"/>
        <end position="139"/>
    </location>
</feature>
<feature type="compositionally biased region" description="Basic and acidic residues" evidence="1">
    <location>
        <begin position="84"/>
        <end position="96"/>
    </location>
</feature>
<dbReference type="EMBL" id="NESQ01000151">
    <property type="protein sequence ID" value="PUU77487.1"/>
    <property type="molecule type" value="Genomic_DNA"/>
</dbReference>
<name>A0A2T6ZPT7_TUBBO</name>